<dbReference type="Proteomes" id="UP000653454">
    <property type="component" value="Unassembled WGS sequence"/>
</dbReference>
<keyword evidence="3" id="KW-1185">Reference proteome</keyword>
<protein>
    <submittedName>
        <fullName evidence="2">(diamondback moth) hypothetical protein</fullName>
    </submittedName>
</protein>
<dbReference type="AlphaFoldDB" id="A0A8S4CXX1"/>
<proteinExistence type="predicted"/>
<reference evidence="2" key="1">
    <citation type="submission" date="2020-11" db="EMBL/GenBank/DDBJ databases">
        <authorList>
            <person name="Whiteford S."/>
        </authorList>
    </citation>
    <scope>NUCLEOTIDE SEQUENCE</scope>
</reference>
<feature type="region of interest" description="Disordered" evidence="1">
    <location>
        <begin position="124"/>
        <end position="153"/>
    </location>
</feature>
<gene>
    <name evidence="2" type="ORF">PLXY2_LOCUS52</name>
</gene>
<comment type="caution">
    <text evidence="2">The sequence shown here is derived from an EMBL/GenBank/DDBJ whole genome shotgun (WGS) entry which is preliminary data.</text>
</comment>
<evidence type="ECO:0000313" key="2">
    <source>
        <dbReference type="EMBL" id="CAG9087554.1"/>
    </source>
</evidence>
<sequence length="153" mass="16656">MGPRLLKDAASGRLRWAAPPPAPAVASQTRRPTPREARAVEDAASGRLRWAALPPGAAPPPAPAVASQTRRPTPREARAVEGWLNKSSELDKAFFAMNKSTAHAKGKPVLGIVGAQAAEGQEMLAKPWKKEKRHANKNKKEKLRRVYSHLDEH</sequence>
<evidence type="ECO:0000313" key="3">
    <source>
        <dbReference type="Proteomes" id="UP000653454"/>
    </source>
</evidence>
<evidence type="ECO:0000256" key="1">
    <source>
        <dbReference type="SAM" id="MobiDB-lite"/>
    </source>
</evidence>
<accession>A0A8S4CXX1</accession>
<organism evidence="2 3">
    <name type="scientific">Plutella xylostella</name>
    <name type="common">Diamondback moth</name>
    <name type="synonym">Plutella maculipennis</name>
    <dbReference type="NCBI Taxonomy" id="51655"/>
    <lineage>
        <taxon>Eukaryota</taxon>
        <taxon>Metazoa</taxon>
        <taxon>Ecdysozoa</taxon>
        <taxon>Arthropoda</taxon>
        <taxon>Hexapoda</taxon>
        <taxon>Insecta</taxon>
        <taxon>Pterygota</taxon>
        <taxon>Neoptera</taxon>
        <taxon>Endopterygota</taxon>
        <taxon>Lepidoptera</taxon>
        <taxon>Glossata</taxon>
        <taxon>Ditrysia</taxon>
        <taxon>Yponomeutoidea</taxon>
        <taxon>Plutellidae</taxon>
        <taxon>Plutella</taxon>
    </lineage>
</organism>
<feature type="compositionally biased region" description="Basic residues" evidence="1">
    <location>
        <begin position="127"/>
        <end position="147"/>
    </location>
</feature>
<dbReference type="EMBL" id="CAJHNJ030000001">
    <property type="protein sequence ID" value="CAG9087554.1"/>
    <property type="molecule type" value="Genomic_DNA"/>
</dbReference>
<feature type="region of interest" description="Disordered" evidence="1">
    <location>
        <begin position="1"/>
        <end position="76"/>
    </location>
</feature>
<name>A0A8S4CXX1_PLUXY</name>